<accession>A0A3P1YW19</accession>
<proteinExistence type="predicted"/>
<dbReference type="EMBL" id="RQYN01000021">
    <property type="protein sequence ID" value="RRD75222.1"/>
    <property type="molecule type" value="Genomic_DNA"/>
</dbReference>
<reference evidence="1 2" key="1">
    <citation type="submission" date="2018-11" db="EMBL/GenBank/DDBJ databases">
        <title>Genomes From Bacteria Associated with the Canine Oral Cavity: a Test Case for Automated Genome-Based Taxonomic Assignment.</title>
        <authorList>
            <person name="Coil D.A."/>
            <person name="Jospin G."/>
            <person name="Darling A.E."/>
            <person name="Wallis C."/>
            <person name="Davis I.J."/>
            <person name="Harris S."/>
            <person name="Eisen J.A."/>
            <person name="Holcombe L.J."/>
            <person name="O'Flynn C."/>
        </authorList>
    </citation>
    <scope>NUCLEOTIDE SEQUENCE [LARGE SCALE GENOMIC DNA]</scope>
    <source>
        <strain evidence="1 2">OH1426_COT-023</strain>
    </source>
</reference>
<name>A0A3P1YW19_TANFO</name>
<protein>
    <submittedName>
        <fullName evidence="1">Uncharacterized protein</fullName>
    </submittedName>
</protein>
<gene>
    <name evidence="1" type="ORF">EII41_06830</name>
</gene>
<comment type="caution">
    <text evidence="1">The sequence shown here is derived from an EMBL/GenBank/DDBJ whole genome shotgun (WGS) entry which is preliminary data.</text>
</comment>
<dbReference type="Proteomes" id="UP000279860">
    <property type="component" value="Unassembled WGS sequence"/>
</dbReference>
<dbReference type="RefSeq" id="WP_124789970.1">
    <property type="nucleotide sequence ID" value="NZ_RQYN01000021.1"/>
</dbReference>
<evidence type="ECO:0000313" key="2">
    <source>
        <dbReference type="Proteomes" id="UP000279860"/>
    </source>
</evidence>
<organism evidence="1 2">
    <name type="scientific">Tannerella forsythia</name>
    <name type="common">Bacteroides forsythus</name>
    <dbReference type="NCBI Taxonomy" id="28112"/>
    <lineage>
        <taxon>Bacteria</taxon>
        <taxon>Pseudomonadati</taxon>
        <taxon>Bacteroidota</taxon>
        <taxon>Bacteroidia</taxon>
        <taxon>Bacteroidales</taxon>
        <taxon>Tannerellaceae</taxon>
        <taxon>Tannerella</taxon>
    </lineage>
</organism>
<dbReference type="AlphaFoldDB" id="A0A3P1YW19"/>
<evidence type="ECO:0000313" key="1">
    <source>
        <dbReference type="EMBL" id="RRD75222.1"/>
    </source>
</evidence>
<sequence>MKRKTKKEMIEERCLSALRFAADEMKENLTTLHSMGYMEVQEDEGDERFLYQTWQWMLFLGLNRLSPGASEREDSEFLLSDLLRYSIETSIPSVNLQGCSIHRTDNGLNFCISGEVRDEDRLRRLHKNLVESLNRTTKHKQRKKSNHSCRTY</sequence>